<dbReference type="InterPro" id="IPR050425">
    <property type="entry name" value="NAD(P)_dehydrat-like"/>
</dbReference>
<accession>A0AAW0FVY3</accession>
<evidence type="ECO:0000256" key="2">
    <source>
        <dbReference type="ARBA" id="ARBA00023445"/>
    </source>
</evidence>
<organism evidence="4 5">
    <name type="scientific">Cerrena zonata</name>
    <dbReference type="NCBI Taxonomy" id="2478898"/>
    <lineage>
        <taxon>Eukaryota</taxon>
        <taxon>Fungi</taxon>
        <taxon>Dikarya</taxon>
        <taxon>Basidiomycota</taxon>
        <taxon>Agaricomycotina</taxon>
        <taxon>Agaricomycetes</taxon>
        <taxon>Polyporales</taxon>
        <taxon>Cerrenaceae</taxon>
        <taxon>Cerrena</taxon>
    </lineage>
</organism>
<dbReference type="SUPFAM" id="SSF51735">
    <property type="entry name" value="NAD(P)-binding Rossmann-fold domains"/>
    <property type="match status" value="1"/>
</dbReference>
<gene>
    <name evidence="4" type="ORF">QCA50_011898</name>
</gene>
<evidence type="ECO:0000256" key="1">
    <source>
        <dbReference type="ARBA" id="ARBA00023002"/>
    </source>
</evidence>
<dbReference type="Proteomes" id="UP001385951">
    <property type="component" value="Unassembled WGS sequence"/>
</dbReference>
<evidence type="ECO:0000313" key="5">
    <source>
        <dbReference type="Proteomes" id="UP001385951"/>
    </source>
</evidence>
<feature type="domain" description="NAD-dependent epimerase/dehydratase" evidence="3">
    <location>
        <begin position="11"/>
        <end position="267"/>
    </location>
</feature>
<proteinExistence type="inferred from homology"/>
<dbReference type="PANTHER" id="PTHR10366:SF564">
    <property type="entry name" value="STEROL-4-ALPHA-CARBOXYLATE 3-DEHYDROGENASE, DECARBOXYLATING"/>
    <property type="match status" value="1"/>
</dbReference>
<keyword evidence="1" id="KW-0560">Oxidoreductase</keyword>
<dbReference type="InterPro" id="IPR036291">
    <property type="entry name" value="NAD(P)-bd_dom_sf"/>
</dbReference>
<dbReference type="InterPro" id="IPR001509">
    <property type="entry name" value="Epimerase_deHydtase"/>
</dbReference>
<reference evidence="4 5" key="1">
    <citation type="submission" date="2022-09" db="EMBL/GenBank/DDBJ databases">
        <authorList>
            <person name="Palmer J.M."/>
        </authorList>
    </citation>
    <scope>NUCLEOTIDE SEQUENCE [LARGE SCALE GENOMIC DNA]</scope>
    <source>
        <strain evidence="4 5">DSM 7382</strain>
    </source>
</reference>
<comment type="similarity">
    <text evidence="2">Belongs to the NAD(P)-dependent epimerase/dehydratase family. Dihydroflavonol-4-reductase subfamily.</text>
</comment>
<name>A0AAW0FVY3_9APHY</name>
<evidence type="ECO:0000259" key="3">
    <source>
        <dbReference type="Pfam" id="PF01370"/>
    </source>
</evidence>
<protein>
    <recommendedName>
        <fullName evidence="3">NAD-dependent epimerase/dehydratase domain-containing protein</fullName>
    </recommendedName>
</protein>
<sequence>MPAVLPGSSTVLVTGVSGFTGIWIARALLEAGYNVHGTVRSASKAQYLKDLFKPHGDKFKSVIIEDTSKPRAFEAAVNDEITAVVHVAAVVHFASAEDKSTVLGPNTDSVLDLMQTILTHGPNVKRFVFMSSAQALLGKPLTHIYTEDDWNDGAVAEVEEKGSQASGQALYAASKVLSERAILSFTKQHEGKIGWDATSLLPVWIFGPIIHECKSLDNLNLSSKILNGFLTTELEATKLNDYASEYIDVRDVADAFVAALKTEEAGGERFILDAGSFTNQNLYDAVYSTDPTISGVPRGDPAAPKFNLPGPFCSPEKAKRVLKLKEFRSLGECAVDSLKSFRERGF</sequence>
<dbReference type="EMBL" id="JASBNA010000022">
    <property type="protein sequence ID" value="KAK7685061.1"/>
    <property type="molecule type" value="Genomic_DNA"/>
</dbReference>
<dbReference type="PANTHER" id="PTHR10366">
    <property type="entry name" value="NAD DEPENDENT EPIMERASE/DEHYDRATASE"/>
    <property type="match status" value="1"/>
</dbReference>
<dbReference type="Pfam" id="PF01370">
    <property type="entry name" value="Epimerase"/>
    <property type="match status" value="1"/>
</dbReference>
<keyword evidence="5" id="KW-1185">Reference proteome</keyword>
<dbReference type="AlphaFoldDB" id="A0AAW0FVY3"/>
<dbReference type="GO" id="GO:0016616">
    <property type="term" value="F:oxidoreductase activity, acting on the CH-OH group of donors, NAD or NADP as acceptor"/>
    <property type="evidence" value="ECO:0007669"/>
    <property type="project" value="TreeGrafter"/>
</dbReference>
<evidence type="ECO:0000313" key="4">
    <source>
        <dbReference type="EMBL" id="KAK7685061.1"/>
    </source>
</evidence>
<dbReference type="Gene3D" id="3.40.50.720">
    <property type="entry name" value="NAD(P)-binding Rossmann-like Domain"/>
    <property type="match status" value="1"/>
</dbReference>
<comment type="caution">
    <text evidence="4">The sequence shown here is derived from an EMBL/GenBank/DDBJ whole genome shotgun (WGS) entry which is preliminary data.</text>
</comment>